<dbReference type="PANTHER" id="PTHR42756">
    <property type="entry name" value="TRANSCRIPTIONAL REGULATOR, MARR"/>
    <property type="match status" value="1"/>
</dbReference>
<dbReference type="PROSITE" id="PS50995">
    <property type="entry name" value="HTH_MARR_2"/>
    <property type="match status" value="1"/>
</dbReference>
<gene>
    <name evidence="5" type="ORF">JRJ22_20910</name>
</gene>
<organism evidence="5 6">
    <name type="scientific">Paenibacillus tianjinensis</name>
    <dbReference type="NCBI Taxonomy" id="2810347"/>
    <lineage>
        <taxon>Bacteria</taxon>
        <taxon>Bacillati</taxon>
        <taxon>Bacillota</taxon>
        <taxon>Bacilli</taxon>
        <taxon>Bacillales</taxon>
        <taxon>Paenibacillaceae</taxon>
        <taxon>Paenibacillus</taxon>
    </lineage>
</organism>
<dbReference type="InterPro" id="IPR036388">
    <property type="entry name" value="WH-like_DNA-bd_sf"/>
</dbReference>
<name>A0ABX7L8L7_9BACL</name>
<evidence type="ECO:0000313" key="5">
    <source>
        <dbReference type="EMBL" id="QSF43706.1"/>
    </source>
</evidence>
<keyword evidence="1" id="KW-0805">Transcription regulation</keyword>
<evidence type="ECO:0000256" key="2">
    <source>
        <dbReference type="ARBA" id="ARBA00023125"/>
    </source>
</evidence>
<evidence type="ECO:0000256" key="3">
    <source>
        <dbReference type="ARBA" id="ARBA00023163"/>
    </source>
</evidence>
<dbReference type="SMART" id="SM00347">
    <property type="entry name" value="HTH_MARR"/>
    <property type="match status" value="1"/>
</dbReference>
<dbReference type="InterPro" id="IPR036390">
    <property type="entry name" value="WH_DNA-bd_sf"/>
</dbReference>
<dbReference type="SUPFAM" id="SSF46785">
    <property type="entry name" value="Winged helix' DNA-binding domain"/>
    <property type="match status" value="1"/>
</dbReference>
<evidence type="ECO:0000313" key="6">
    <source>
        <dbReference type="Proteomes" id="UP000663452"/>
    </source>
</evidence>
<keyword evidence="3" id="KW-0804">Transcription</keyword>
<reference evidence="5 6" key="1">
    <citation type="submission" date="2021-02" db="EMBL/GenBank/DDBJ databases">
        <title>Paenibacillus tianjinensis sp. nov.</title>
        <authorList>
            <person name="Liu H."/>
        </authorList>
    </citation>
    <scope>NUCLEOTIDE SEQUENCE [LARGE SCALE GENOMIC DNA]</scope>
    <source>
        <strain evidence="5 6">TB2019</strain>
    </source>
</reference>
<keyword evidence="6" id="KW-1185">Reference proteome</keyword>
<accession>A0ABX7L8L7</accession>
<feature type="domain" description="HTH marR-type" evidence="4">
    <location>
        <begin position="16"/>
        <end position="150"/>
    </location>
</feature>
<dbReference type="Proteomes" id="UP000663452">
    <property type="component" value="Chromosome"/>
</dbReference>
<dbReference type="EMBL" id="CP070969">
    <property type="protein sequence ID" value="QSF43706.1"/>
    <property type="molecule type" value="Genomic_DNA"/>
</dbReference>
<dbReference type="PANTHER" id="PTHR42756:SF1">
    <property type="entry name" value="TRANSCRIPTIONAL REPRESSOR OF EMRAB OPERON"/>
    <property type="match status" value="1"/>
</dbReference>
<proteinExistence type="predicted"/>
<keyword evidence="2" id="KW-0238">DNA-binding</keyword>
<dbReference type="Pfam" id="PF01047">
    <property type="entry name" value="MarR"/>
    <property type="match status" value="1"/>
</dbReference>
<evidence type="ECO:0000259" key="4">
    <source>
        <dbReference type="PROSITE" id="PS50995"/>
    </source>
</evidence>
<evidence type="ECO:0000256" key="1">
    <source>
        <dbReference type="ARBA" id="ARBA00023015"/>
    </source>
</evidence>
<protein>
    <submittedName>
        <fullName evidence="5">MarR family transcriptional regulator</fullName>
    </submittedName>
</protein>
<sequence>MIYLSGSSHGGEELTERDDYFEISLLFKTFLKGVAQEWNKQGFRLSQTQFKALYVLSKEGPMMVSQLAAALDLTPAAVTGITDQLLAEAYIQKERAEGDRRAVKITLTAEGKSIIKEVQDKQKEVMHSYFSILSEEDMGHLRRIFAVLIKEIDKN</sequence>
<dbReference type="Gene3D" id="1.10.10.10">
    <property type="entry name" value="Winged helix-like DNA-binding domain superfamily/Winged helix DNA-binding domain"/>
    <property type="match status" value="1"/>
</dbReference>
<dbReference type="InterPro" id="IPR000835">
    <property type="entry name" value="HTH_MarR-typ"/>
</dbReference>
<dbReference type="PRINTS" id="PR00598">
    <property type="entry name" value="HTHMARR"/>
</dbReference>